<keyword evidence="3" id="KW-1003">Cell membrane</keyword>
<sequence length="514" mass="56983">MPLSTLRKRGRTLRLSTSLAVAALPLLLGIPLMYWQAATLLQNRAEKSATDTRTQLEHMLDDAARVADVVLPIAGQPCENVVQTLRSQMTISPFSRSVNLVTDGLIYCTSLLGAYEKTEDIASYAKGQLRLMAGNVVTPDRAVLVYRQTDDQHGVLIGIDGQHLINLLQINGQEVSLQIAVGQNWISADGHVTNAPTPATSDYSTEVASSRYPFKVTAGYPPGVTLHYMQAHYQPQWLLFLILGVLAGIGTYRLSLRASSPGTALKRALEADQFIPYYQPVIDAETGIWDGVETLMRWQHPGEGLVPPNQFIPLAERLGLIVPMTRALMRHIREDFAGRAEQLPKGFHVGINITAAHCQDLQLAEECREFLAAFGPGQITLVLELTERQMIPPTAITAQLFTELRELGVRIAIDDFGTGHSSLAYLREFRIDILKIDRSFISMVDSHSLSRHLLDNILDLATRLQLDLVAEGVENPEQVQYLRQRGVRFLQGFHFARPMPAAPLFDTLRTPPTV</sequence>
<accession>A0A1I1ZQ98</accession>
<evidence type="ECO:0000313" key="13">
    <source>
        <dbReference type="Proteomes" id="UP000243950"/>
    </source>
</evidence>
<protein>
    <recommendedName>
        <fullName evidence="2">cyclic-guanylate-specific phosphodiesterase</fullName>
        <ecNumber evidence="2">3.1.4.52</ecNumber>
    </recommendedName>
</protein>
<dbReference type="EC" id="3.1.4.52" evidence="2"/>
<dbReference type="PANTHER" id="PTHR33121:SF80">
    <property type="entry name" value="CYCLIC DI-GMP PHOSPHODIESTERASE PDEL"/>
    <property type="match status" value="1"/>
</dbReference>
<evidence type="ECO:0000256" key="7">
    <source>
        <dbReference type="ARBA" id="ARBA00022989"/>
    </source>
</evidence>
<evidence type="ECO:0000256" key="3">
    <source>
        <dbReference type="ARBA" id="ARBA00022475"/>
    </source>
</evidence>
<dbReference type="SMART" id="SM00052">
    <property type="entry name" value="EAL"/>
    <property type="match status" value="1"/>
</dbReference>
<keyword evidence="5 10" id="KW-0812">Transmembrane</keyword>
<feature type="transmembrane region" description="Helical" evidence="10">
    <location>
        <begin position="12"/>
        <end position="35"/>
    </location>
</feature>
<evidence type="ECO:0000313" key="12">
    <source>
        <dbReference type="EMBL" id="SFE32773.1"/>
    </source>
</evidence>
<name>A0A1I1ZQ98_PSEOC</name>
<evidence type="ECO:0000256" key="1">
    <source>
        <dbReference type="ARBA" id="ARBA00004651"/>
    </source>
</evidence>
<keyword evidence="4" id="KW-0973">c-di-GMP</keyword>
<dbReference type="PANTHER" id="PTHR33121">
    <property type="entry name" value="CYCLIC DI-GMP PHOSPHODIESTERASE PDEF"/>
    <property type="match status" value="1"/>
</dbReference>
<gene>
    <name evidence="12" type="ORF">SAMN05216372_1162</name>
</gene>
<evidence type="ECO:0000256" key="6">
    <source>
        <dbReference type="ARBA" id="ARBA00022801"/>
    </source>
</evidence>
<dbReference type="FunFam" id="3.20.20.450:FF:000001">
    <property type="entry name" value="Cyclic di-GMP phosphodiesterase yahA"/>
    <property type="match status" value="1"/>
</dbReference>
<dbReference type="InterPro" id="IPR050706">
    <property type="entry name" value="Cyclic-di-GMP_PDE-like"/>
</dbReference>
<dbReference type="PROSITE" id="PS50883">
    <property type="entry name" value="EAL"/>
    <property type="match status" value="1"/>
</dbReference>
<proteinExistence type="predicted"/>
<dbReference type="GO" id="GO:0005886">
    <property type="term" value="C:plasma membrane"/>
    <property type="evidence" value="ECO:0007669"/>
    <property type="project" value="UniProtKB-SubCell"/>
</dbReference>
<dbReference type="RefSeq" id="WP_093507629.1">
    <property type="nucleotide sequence ID" value="NZ_BSSG01000016.1"/>
</dbReference>
<evidence type="ECO:0000256" key="4">
    <source>
        <dbReference type="ARBA" id="ARBA00022636"/>
    </source>
</evidence>
<dbReference type="InterPro" id="IPR035919">
    <property type="entry name" value="EAL_sf"/>
</dbReference>
<dbReference type="Gene3D" id="3.20.20.450">
    <property type="entry name" value="EAL domain"/>
    <property type="match status" value="1"/>
</dbReference>
<dbReference type="AlphaFoldDB" id="A0A1I1ZQ98"/>
<dbReference type="Pfam" id="PF00563">
    <property type="entry name" value="EAL"/>
    <property type="match status" value="1"/>
</dbReference>
<keyword evidence="7 10" id="KW-1133">Transmembrane helix</keyword>
<reference evidence="13" key="1">
    <citation type="submission" date="2016-10" db="EMBL/GenBank/DDBJ databases">
        <authorList>
            <person name="Varghese N."/>
            <person name="Submissions S."/>
        </authorList>
    </citation>
    <scope>NUCLEOTIDE SEQUENCE [LARGE SCALE GENOMIC DNA]</scope>
    <source>
        <strain evidence="13">JCM 2783</strain>
    </source>
</reference>
<dbReference type="Proteomes" id="UP000243950">
    <property type="component" value="Unassembled WGS sequence"/>
</dbReference>
<dbReference type="CDD" id="cd01948">
    <property type="entry name" value="EAL"/>
    <property type="match status" value="1"/>
</dbReference>
<dbReference type="SUPFAM" id="SSF141868">
    <property type="entry name" value="EAL domain-like"/>
    <property type="match status" value="1"/>
</dbReference>
<evidence type="ECO:0000256" key="2">
    <source>
        <dbReference type="ARBA" id="ARBA00012282"/>
    </source>
</evidence>
<evidence type="ECO:0000256" key="9">
    <source>
        <dbReference type="ARBA" id="ARBA00034290"/>
    </source>
</evidence>
<keyword evidence="6" id="KW-0378">Hydrolase</keyword>
<evidence type="ECO:0000259" key="11">
    <source>
        <dbReference type="PROSITE" id="PS50883"/>
    </source>
</evidence>
<evidence type="ECO:0000256" key="10">
    <source>
        <dbReference type="SAM" id="Phobius"/>
    </source>
</evidence>
<evidence type="ECO:0000256" key="8">
    <source>
        <dbReference type="ARBA" id="ARBA00023136"/>
    </source>
</evidence>
<evidence type="ECO:0000256" key="5">
    <source>
        <dbReference type="ARBA" id="ARBA00022692"/>
    </source>
</evidence>
<comment type="subcellular location">
    <subcellularLocation>
        <location evidence="1">Cell membrane</location>
        <topology evidence="1">Multi-pass membrane protein</topology>
    </subcellularLocation>
</comment>
<feature type="domain" description="EAL" evidence="11">
    <location>
        <begin position="258"/>
        <end position="512"/>
    </location>
</feature>
<dbReference type="EMBL" id="FOMO01000016">
    <property type="protein sequence ID" value="SFE32773.1"/>
    <property type="molecule type" value="Genomic_DNA"/>
</dbReference>
<organism evidence="12 13">
    <name type="scientific">Pseudomonas straminea</name>
    <dbReference type="NCBI Taxonomy" id="47882"/>
    <lineage>
        <taxon>Bacteria</taxon>
        <taxon>Pseudomonadati</taxon>
        <taxon>Pseudomonadota</taxon>
        <taxon>Gammaproteobacteria</taxon>
        <taxon>Pseudomonadales</taxon>
        <taxon>Pseudomonadaceae</taxon>
        <taxon>Phytopseudomonas</taxon>
    </lineage>
</organism>
<dbReference type="InterPro" id="IPR001633">
    <property type="entry name" value="EAL_dom"/>
</dbReference>
<comment type="catalytic activity">
    <reaction evidence="9">
        <text>3',3'-c-di-GMP + H2O = 5'-phosphoguanylyl(3'-&gt;5')guanosine + H(+)</text>
        <dbReference type="Rhea" id="RHEA:24902"/>
        <dbReference type="ChEBI" id="CHEBI:15377"/>
        <dbReference type="ChEBI" id="CHEBI:15378"/>
        <dbReference type="ChEBI" id="CHEBI:58754"/>
        <dbReference type="ChEBI" id="CHEBI:58805"/>
        <dbReference type="EC" id="3.1.4.52"/>
    </reaction>
</comment>
<dbReference type="Pfam" id="PF12792">
    <property type="entry name" value="CSS-motif"/>
    <property type="match status" value="1"/>
</dbReference>
<keyword evidence="8 10" id="KW-0472">Membrane</keyword>
<dbReference type="InterPro" id="IPR024744">
    <property type="entry name" value="CSS-motif_dom"/>
</dbReference>
<dbReference type="GO" id="GO:0071111">
    <property type="term" value="F:cyclic-guanylate-specific phosphodiesterase activity"/>
    <property type="evidence" value="ECO:0007669"/>
    <property type="project" value="UniProtKB-EC"/>
</dbReference>
<keyword evidence="13" id="KW-1185">Reference proteome</keyword>